<comment type="similarity">
    <text evidence="2">Belongs to the WD repeat SEC13 family.</text>
</comment>
<feature type="repeat" description="WD" evidence="11">
    <location>
        <begin position="53"/>
        <end position="87"/>
    </location>
</feature>
<dbReference type="EMBL" id="CAJZBQ010000018">
    <property type="protein sequence ID" value="CAG9317353.1"/>
    <property type="molecule type" value="Genomic_DNA"/>
</dbReference>
<dbReference type="GO" id="GO:0030127">
    <property type="term" value="C:COPII vesicle coat"/>
    <property type="evidence" value="ECO:0007669"/>
    <property type="project" value="TreeGrafter"/>
</dbReference>
<evidence type="ECO:0000256" key="2">
    <source>
        <dbReference type="ARBA" id="ARBA00010102"/>
    </source>
</evidence>
<dbReference type="InterPro" id="IPR037363">
    <property type="entry name" value="Sec13/Seh1_fam"/>
</dbReference>
<proteinExistence type="inferred from homology"/>
<accession>A0AAU9IWB4</accession>
<keyword evidence="13" id="KW-1185">Reference proteome</keyword>
<dbReference type="SUPFAM" id="SSF50978">
    <property type="entry name" value="WD40 repeat-like"/>
    <property type="match status" value="1"/>
</dbReference>
<dbReference type="GO" id="GO:0090114">
    <property type="term" value="P:COPII-coated vesicle budding"/>
    <property type="evidence" value="ECO:0007669"/>
    <property type="project" value="TreeGrafter"/>
</dbReference>
<name>A0AAU9IWB4_9CILI</name>
<dbReference type="InterPro" id="IPR015943">
    <property type="entry name" value="WD40/YVTN_repeat-like_dom_sf"/>
</dbReference>
<dbReference type="SMART" id="SM00320">
    <property type="entry name" value="WD40"/>
    <property type="match status" value="5"/>
</dbReference>
<keyword evidence="6" id="KW-0509">mRNA transport</keyword>
<keyword evidence="7" id="KW-0653">Protein transport</keyword>
<dbReference type="GO" id="GO:0051028">
    <property type="term" value="P:mRNA transport"/>
    <property type="evidence" value="ECO:0007669"/>
    <property type="project" value="UniProtKB-KW"/>
</dbReference>
<dbReference type="GO" id="GO:0006606">
    <property type="term" value="P:protein import into nucleus"/>
    <property type="evidence" value="ECO:0007669"/>
    <property type="project" value="TreeGrafter"/>
</dbReference>
<evidence type="ECO:0000256" key="10">
    <source>
        <dbReference type="ARBA" id="ARBA00023242"/>
    </source>
</evidence>
<dbReference type="PROSITE" id="PS50294">
    <property type="entry name" value="WD_REPEATS_REGION"/>
    <property type="match status" value="1"/>
</dbReference>
<sequence length="303" mass="33821">MAFPKTSVATSHEGAILDTKFDYYGRRFATCGSDGKISVFLIEDNNAHKISEINYHQATVTSLSWSHPQFGNLLASGSGDRKVAIWKEAAQNKWTLIYEYEEHQAPITSLDWAPYEFGLVLLAGSADGCISLITWLLDDRWESTKLMAHEGGVSSVFWLPSVSQSILDTIEMQKRFVTGGADGIVKVWKWDEENLHFDELLKHSGCVRDVAALPYKPFYGYRIISAGEDGNVILWTSSNESWDSEIIFSIKVPVLKISWNEGNLLGISSADLITRIAHENENGQWEIAAEANESGEFQVGHIN</sequence>
<evidence type="ECO:0000256" key="1">
    <source>
        <dbReference type="ARBA" id="ARBA00004567"/>
    </source>
</evidence>
<dbReference type="Gene3D" id="2.130.10.10">
    <property type="entry name" value="YVTN repeat-like/Quinoprotein amine dehydrogenase"/>
    <property type="match status" value="1"/>
</dbReference>
<dbReference type="GO" id="GO:0031080">
    <property type="term" value="C:nuclear pore outer ring"/>
    <property type="evidence" value="ECO:0007669"/>
    <property type="project" value="TreeGrafter"/>
</dbReference>
<reference evidence="12" key="1">
    <citation type="submission" date="2021-09" db="EMBL/GenBank/DDBJ databases">
        <authorList>
            <consortium name="AG Swart"/>
            <person name="Singh M."/>
            <person name="Singh A."/>
            <person name="Seah K."/>
            <person name="Emmerich C."/>
        </authorList>
    </citation>
    <scope>NUCLEOTIDE SEQUENCE</scope>
    <source>
        <strain evidence="12">ATCC30299</strain>
    </source>
</reference>
<evidence type="ECO:0000313" key="13">
    <source>
        <dbReference type="Proteomes" id="UP001162131"/>
    </source>
</evidence>
<dbReference type="PANTHER" id="PTHR11024">
    <property type="entry name" value="NUCLEAR PORE COMPLEX PROTEIN SEC13 / SEH1 FAMILY MEMBER"/>
    <property type="match status" value="1"/>
</dbReference>
<dbReference type="Pfam" id="PF00400">
    <property type="entry name" value="WD40"/>
    <property type="match status" value="5"/>
</dbReference>
<dbReference type="PANTHER" id="PTHR11024:SF2">
    <property type="entry name" value="PROTEIN SEC13 HOMOLOG"/>
    <property type="match status" value="1"/>
</dbReference>
<comment type="caution">
    <text evidence="12">The sequence shown here is derived from an EMBL/GenBank/DDBJ whole genome shotgun (WGS) entry which is preliminary data.</text>
</comment>
<dbReference type="InterPro" id="IPR001680">
    <property type="entry name" value="WD40_rpt"/>
</dbReference>
<gene>
    <name evidence="12" type="ORF">BSTOLATCC_MIC18605</name>
</gene>
<dbReference type="Proteomes" id="UP001162131">
    <property type="component" value="Unassembled WGS sequence"/>
</dbReference>
<keyword evidence="8" id="KW-0811">Translocation</keyword>
<keyword evidence="4 11" id="KW-0853">WD repeat</keyword>
<protein>
    <submittedName>
        <fullName evidence="12">Uncharacterized protein</fullName>
    </submittedName>
</protein>
<keyword evidence="9" id="KW-0906">Nuclear pore complex</keyword>
<dbReference type="InterPro" id="IPR036322">
    <property type="entry name" value="WD40_repeat_dom_sf"/>
</dbReference>
<keyword evidence="10" id="KW-0539">Nucleus</keyword>
<dbReference type="AlphaFoldDB" id="A0AAU9IWB4"/>
<evidence type="ECO:0000256" key="4">
    <source>
        <dbReference type="ARBA" id="ARBA00022574"/>
    </source>
</evidence>
<dbReference type="GO" id="GO:0005198">
    <property type="term" value="F:structural molecule activity"/>
    <property type="evidence" value="ECO:0007669"/>
    <property type="project" value="InterPro"/>
</dbReference>
<evidence type="ECO:0000256" key="3">
    <source>
        <dbReference type="ARBA" id="ARBA00022448"/>
    </source>
</evidence>
<evidence type="ECO:0000256" key="9">
    <source>
        <dbReference type="ARBA" id="ARBA00023132"/>
    </source>
</evidence>
<keyword evidence="3" id="KW-0813">Transport</keyword>
<evidence type="ECO:0000256" key="6">
    <source>
        <dbReference type="ARBA" id="ARBA00022816"/>
    </source>
</evidence>
<organism evidence="12 13">
    <name type="scientific">Blepharisma stoltei</name>
    <dbReference type="NCBI Taxonomy" id="1481888"/>
    <lineage>
        <taxon>Eukaryota</taxon>
        <taxon>Sar</taxon>
        <taxon>Alveolata</taxon>
        <taxon>Ciliophora</taxon>
        <taxon>Postciliodesmatophora</taxon>
        <taxon>Heterotrichea</taxon>
        <taxon>Heterotrichida</taxon>
        <taxon>Blepharismidae</taxon>
        <taxon>Blepharisma</taxon>
    </lineage>
</organism>
<comment type="subcellular location">
    <subcellularLocation>
        <location evidence="1">Nucleus</location>
        <location evidence="1">Nuclear pore complex</location>
    </subcellularLocation>
</comment>
<evidence type="ECO:0000256" key="7">
    <source>
        <dbReference type="ARBA" id="ARBA00022927"/>
    </source>
</evidence>
<evidence type="ECO:0000256" key="11">
    <source>
        <dbReference type="PROSITE-ProRule" id="PRU00221"/>
    </source>
</evidence>
<evidence type="ECO:0000313" key="12">
    <source>
        <dbReference type="EMBL" id="CAG9317353.1"/>
    </source>
</evidence>
<evidence type="ECO:0000256" key="8">
    <source>
        <dbReference type="ARBA" id="ARBA00023010"/>
    </source>
</evidence>
<dbReference type="PROSITE" id="PS50082">
    <property type="entry name" value="WD_REPEATS_2"/>
    <property type="match status" value="1"/>
</dbReference>
<evidence type="ECO:0000256" key="5">
    <source>
        <dbReference type="ARBA" id="ARBA00022737"/>
    </source>
</evidence>
<keyword evidence="5" id="KW-0677">Repeat</keyword>